<dbReference type="InterPro" id="IPR011013">
    <property type="entry name" value="Gal_mutarotase_sf_dom"/>
</dbReference>
<keyword evidence="2" id="KW-0378">Hydrolase</keyword>
<feature type="signal peptide" evidence="4">
    <location>
        <begin position="1"/>
        <end position="27"/>
    </location>
</feature>
<dbReference type="InterPro" id="IPR015220">
    <property type="entry name" value="Glucodextranase_N"/>
</dbReference>
<dbReference type="Pfam" id="PF09137">
    <property type="entry name" value="Glucodextran_N"/>
    <property type="match status" value="1"/>
</dbReference>
<keyword evidence="3" id="KW-0326">Glycosidase</keyword>
<dbReference type="GO" id="GO:0016757">
    <property type="term" value="F:glycosyltransferase activity"/>
    <property type="evidence" value="ECO:0007669"/>
    <property type="project" value="UniProtKB-ARBA"/>
</dbReference>
<gene>
    <name evidence="7" type="ORF">J4573_20850</name>
</gene>
<evidence type="ECO:0000313" key="7">
    <source>
        <dbReference type="EMBL" id="MBO2449563.1"/>
    </source>
</evidence>
<dbReference type="PANTHER" id="PTHR31616:SF0">
    <property type="entry name" value="GLUCAN 1,4-ALPHA-GLUCOSIDASE"/>
    <property type="match status" value="1"/>
</dbReference>
<evidence type="ECO:0000259" key="6">
    <source>
        <dbReference type="Pfam" id="PF09137"/>
    </source>
</evidence>
<proteinExistence type="inferred from homology"/>
<dbReference type="Pfam" id="PF00723">
    <property type="entry name" value="Glyco_hydro_15"/>
    <property type="match status" value="1"/>
</dbReference>
<keyword evidence="8" id="KW-1185">Reference proteome</keyword>
<feature type="chain" id="PRO_5037879507" description="Glucan 1,4-alpha-glucosidase" evidence="4">
    <location>
        <begin position="28"/>
        <end position="729"/>
    </location>
</feature>
<dbReference type="PANTHER" id="PTHR31616">
    <property type="entry name" value="TREHALASE"/>
    <property type="match status" value="1"/>
</dbReference>
<dbReference type="CDD" id="cd07430">
    <property type="entry name" value="GH15_N"/>
    <property type="match status" value="1"/>
</dbReference>
<evidence type="ECO:0000256" key="3">
    <source>
        <dbReference type="ARBA" id="ARBA00023295"/>
    </source>
</evidence>
<dbReference type="InterPro" id="IPR011613">
    <property type="entry name" value="GH15-like"/>
</dbReference>
<accession>A0A939PBX0</accession>
<evidence type="ECO:0000259" key="5">
    <source>
        <dbReference type="Pfam" id="PF00723"/>
    </source>
</evidence>
<organism evidence="7 8">
    <name type="scientific">Actinomadura barringtoniae</name>
    <dbReference type="NCBI Taxonomy" id="1427535"/>
    <lineage>
        <taxon>Bacteria</taxon>
        <taxon>Bacillati</taxon>
        <taxon>Actinomycetota</taxon>
        <taxon>Actinomycetes</taxon>
        <taxon>Streptosporangiales</taxon>
        <taxon>Thermomonosporaceae</taxon>
        <taxon>Actinomadura</taxon>
    </lineage>
</organism>
<dbReference type="InterPro" id="IPR014718">
    <property type="entry name" value="GH-type_carb-bd"/>
</dbReference>
<dbReference type="RefSeq" id="WP_208257444.1">
    <property type="nucleotide sequence ID" value="NZ_JAGEOJ010000008.1"/>
</dbReference>
<comment type="similarity">
    <text evidence="1">Belongs to the glycosyl hydrolase 15 family.</text>
</comment>
<feature type="domain" description="Glucodextranase N-terminal" evidence="6">
    <location>
        <begin position="27"/>
        <end position="293"/>
    </location>
</feature>
<protein>
    <recommendedName>
        <fullName evidence="9">Glucan 1,4-alpha-glucosidase</fullName>
    </recommendedName>
</protein>
<dbReference type="InterPro" id="IPR008928">
    <property type="entry name" value="6-hairpin_glycosidase_sf"/>
</dbReference>
<dbReference type="Proteomes" id="UP000669179">
    <property type="component" value="Unassembled WGS sequence"/>
</dbReference>
<dbReference type="SUPFAM" id="SSF48208">
    <property type="entry name" value="Six-hairpin glycosidases"/>
    <property type="match status" value="1"/>
</dbReference>
<keyword evidence="4" id="KW-0732">Signal</keyword>
<evidence type="ECO:0000256" key="2">
    <source>
        <dbReference type="ARBA" id="ARBA00022801"/>
    </source>
</evidence>
<feature type="domain" description="GH15-like" evidence="5">
    <location>
        <begin position="310"/>
        <end position="708"/>
    </location>
</feature>
<evidence type="ECO:0000313" key="8">
    <source>
        <dbReference type="Proteomes" id="UP000669179"/>
    </source>
</evidence>
<dbReference type="AlphaFoldDB" id="A0A939PBX0"/>
<evidence type="ECO:0000256" key="1">
    <source>
        <dbReference type="ARBA" id="ARBA00006188"/>
    </source>
</evidence>
<evidence type="ECO:0008006" key="9">
    <source>
        <dbReference type="Google" id="ProtNLM"/>
    </source>
</evidence>
<dbReference type="Gene3D" id="2.70.98.10">
    <property type="match status" value="1"/>
</dbReference>
<dbReference type="GO" id="GO:0004553">
    <property type="term" value="F:hydrolase activity, hydrolyzing O-glycosyl compounds"/>
    <property type="evidence" value="ECO:0007669"/>
    <property type="project" value="TreeGrafter"/>
</dbReference>
<name>A0A939PBX0_9ACTN</name>
<comment type="caution">
    <text evidence="7">The sequence shown here is derived from an EMBL/GenBank/DDBJ whole genome shotgun (WGS) entry which is preliminary data.</text>
</comment>
<dbReference type="GO" id="GO:0005975">
    <property type="term" value="P:carbohydrate metabolic process"/>
    <property type="evidence" value="ECO:0007669"/>
    <property type="project" value="InterPro"/>
</dbReference>
<dbReference type="InterPro" id="IPR046966">
    <property type="entry name" value="Glucoamylase_active_site"/>
</dbReference>
<dbReference type="EMBL" id="JAGEOJ010000008">
    <property type="protein sequence ID" value="MBO2449563.1"/>
    <property type="molecule type" value="Genomic_DNA"/>
</dbReference>
<dbReference type="Gene3D" id="1.50.10.10">
    <property type="match status" value="1"/>
</dbReference>
<sequence length="729" mass="77515">MRQRSIRSAVAVLCSAVLCLMPGKAYAGEAPGGGSSWTTGEKVALGTATAAQSKVWFTVAGGVPSEVFYPRVDVPNVQDMQYVVTDGSSFTELERDATTHAVSMPDEKALEYTVTNTARSGRYRITNTYVTDPGRSSLLVRTRFQSLDGGSYKLYVLYNPSLAGGGGNDTGAWDAGNAAMVASDSQPVFGSTVASALKASTGFTTHSSGYSGSASDGYKDLQANHRLTADYDASTAGNIVQTAQVPVAADTTFTLALGFGADRASAAATASASLTTGFASAESSYRSGWNGYVNGLKAAPASVSGDTLRRRTYYVSAMGLHAMEDKTFPGANVASLSTPWGGYVDGNALNDGYHRVWGRDLYQQATALQSTGDTAQAKRMAQWLWNKQQITAWTQGDGVWYGPGAFPRYSPVSGTSGASPQQLGCCEQLDQDAFAIVLAWQTGLTDATTWNKIKLTADHIVSIGPSTPGERWEEQGGISPSTVAAEIAGLVCAGDIARRNGDTAGAASYESKADSWRTSLDGWTFTTTGYFGDHQYYERIEHDTDPNDTYSRTFNDGTWWERDIVDGGFLDLVRLGVRPASYGKVTASLPELDQVDSVTAPNGSVYWHRYNHDSYGESQDDGTGWPANHGHLTGRVWPLLSGERGEYELAAGRSAAPHLQAMANSANAGYLIPEQAWDRADQFGFVFGKPTGSAAPLAWAQAQYVRLAQSIAAGKPVETPSVVAARYGS</sequence>
<dbReference type="PROSITE" id="PS00820">
    <property type="entry name" value="GLUCOAMYLASE"/>
    <property type="match status" value="1"/>
</dbReference>
<dbReference type="SUPFAM" id="SSF74650">
    <property type="entry name" value="Galactose mutarotase-like"/>
    <property type="match status" value="1"/>
</dbReference>
<reference evidence="7" key="1">
    <citation type="submission" date="2021-03" db="EMBL/GenBank/DDBJ databases">
        <authorList>
            <person name="Kanchanasin P."/>
            <person name="Saeng-In P."/>
            <person name="Phongsopitanun W."/>
            <person name="Yuki M."/>
            <person name="Kudo T."/>
            <person name="Ohkuma M."/>
            <person name="Tanasupawat S."/>
        </authorList>
    </citation>
    <scope>NUCLEOTIDE SEQUENCE</scope>
    <source>
        <strain evidence="7">GKU 128</strain>
    </source>
</reference>
<dbReference type="GO" id="GO:0030246">
    <property type="term" value="F:carbohydrate binding"/>
    <property type="evidence" value="ECO:0007669"/>
    <property type="project" value="InterPro"/>
</dbReference>
<evidence type="ECO:0000256" key="4">
    <source>
        <dbReference type="SAM" id="SignalP"/>
    </source>
</evidence>
<dbReference type="InterPro" id="IPR012341">
    <property type="entry name" value="6hp_glycosidase-like_sf"/>
</dbReference>